<dbReference type="KEGG" id="vpy:HZI73_15790"/>
<feature type="domain" description="Hydantoinase/oxoprolinase N-terminal" evidence="2">
    <location>
        <begin position="5"/>
        <end position="166"/>
    </location>
</feature>
<dbReference type="AlphaFoldDB" id="A0A8J8MLF1"/>
<evidence type="ECO:0000313" key="4">
    <source>
        <dbReference type="Proteomes" id="UP000683246"/>
    </source>
</evidence>
<dbReference type="GO" id="GO:0005829">
    <property type="term" value="C:cytosol"/>
    <property type="evidence" value="ECO:0007669"/>
    <property type="project" value="TreeGrafter"/>
</dbReference>
<protein>
    <submittedName>
        <fullName evidence="3">Hydantoinase/oxoprolinase family protein</fullName>
    </submittedName>
</protein>
<dbReference type="PANTHER" id="PTHR11365">
    <property type="entry name" value="5-OXOPROLINASE RELATED"/>
    <property type="match status" value="1"/>
</dbReference>
<accession>A0A8J8MLF1</accession>
<name>A0A8J8MLF1_9FIRM</name>
<dbReference type="Proteomes" id="UP000683246">
    <property type="component" value="Chromosome"/>
</dbReference>
<dbReference type="Pfam" id="PF05378">
    <property type="entry name" value="Hydant_A_N"/>
    <property type="match status" value="1"/>
</dbReference>
<dbReference type="InterPro" id="IPR008040">
    <property type="entry name" value="Hydant_A_N"/>
</dbReference>
<dbReference type="PANTHER" id="PTHR11365:SF2">
    <property type="entry name" value="5-OXOPROLINASE"/>
    <property type="match status" value="1"/>
</dbReference>
<dbReference type="GO" id="GO:0017168">
    <property type="term" value="F:5-oxoprolinase (ATP-hydrolyzing) activity"/>
    <property type="evidence" value="ECO:0007669"/>
    <property type="project" value="TreeGrafter"/>
</dbReference>
<reference evidence="3" key="1">
    <citation type="submission" date="2020-07" db="EMBL/GenBank/DDBJ databases">
        <title>Vallitalea pronyensis genome.</title>
        <authorList>
            <person name="Postec A."/>
        </authorList>
    </citation>
    <scope>NUCLEOTIDE SEQUENCE</scope>
    <source>
        <strain evidence="3">FatNI3</strain>
    </source>
</reference>
<dbReference type="RefSeq" id="WP_212694347.1">
    <property type="nucleotide sequence ID" value="NZ_CP058649.1"/>
</dbReference>
<keyword evidence="4" id="KW-1185">Reference proteome</keyword>
<organism evidence="3 4">
    <name type="scientific">Vallitalea pronyensis</name>
    <dbReference type="NCBI Taxonomy" id="1348613"/>
    <lineage>
        <taxon>Bacteria</taxon>
        <taxon>Bacillati</taxon>
        <taxon>Bacillota</taxon>
        <taxon>Clostridia</taxon>
        <taxon>Lachnospirales</taxon>
        <taxon>Vallitaleaceae</taxon>
        <taxon>Vallitalea</taxon>
    </lineage>
</organism>
<sequence>MGVIVGIDTGGTFTDGVLFDNAANTIIKAAKTPTTHENLMQCIINIMNKLELGKEDDIEIVSLSTTLVTNACVEGKGIRSKLVLIGANRDTVKKYGCEYGMPNDDEILFVDGEIGMGGELIKEPDWNRFKEQLMEDHGDVQAYAVVQMWGMVNPSLELKAKEIIRTVTAKPVICGHELSSKLNFMRRAASCLINSQITPLFQAFLNSVEEALATFGIHAPLVIVRSDAGVMSSDYAKHKPVETMLSGPAASIWGALSLTDANEGIVVDIGGTTSDIAILQNRSVKISDQGATVGDYKTATPSVNLKAVGIGGDSEIQVNAHGELEIGPRRVTPLCALAEAYPYVTERLKEIMQSEGKGSQCLGTFYRIKNHVDIKAYTGQLSNNDRKILAVLDESPKDLGMICEETGLSRYAFTMYDLMSSGLVEKSGLTPTDIMHINGDFTRWNREASRYAVAQFAAQYNFDSDTLGEKILDETGYQIYKNIISFLVEHQKLQFELNDTLLRYAYQEPTGIFSLNMDSHLPVIGIGAPASVLLPRVAKSLNTRFICPEYAQTANAVGAAMGEISVHVHVKIVPYKDMHGSKCFKVIGMNDNKDFDGFDEAESYALSLAIQSAEEEARKRGAHKFDITYNKDDLLIAGSKDNNEKDDDIDESPGLLVESVINVYAKSSLHHYGIA</sequence>
<gene>
    <name evidence="3" type="ORF">HZI73_15790</name>
</gene>
<dbReference type="EMBL" id="CP058649">
    <property type="protein sequence ID" value="QUI23661.1"/>
    <property type="molecule type" value="Genomic_DNA"/>
</dbReference>
<dbReference type="InterPro" id="IPR045079">
    <property type="entry name" value="Oxoprolinase-like"/>
</dbReference>
<dbReference type="InterPro" id="IPR043129">
    <property type="entry name" value="ATPase_NBD"/>
</dbReference>
<evidence type="ECO:0000259" key="2">
    <source>
        <dbReference type="Pfam" id="PF05378"/>
    </source>
</evidence>
<feature type="domain" description="Hydantoinase A/oxoprolinase" evidence="1">
    <location>
        <begin position="187"/>
        <end position="331"/>
    </location>
</feature>
<dbReference type="SUPFAM" id="SSF53067">
    <property type="entry name" value="Actin-like ATPase domain"/>
    <property type="match status" value="1"/>
</dbReference>
<evidence type="ECO:0000259" key="1">
    <source>
        <dbReference type="Pfam" id="PF01968"/>
    </source>
</evidence>
<dbReference type="GO" id="GO:0006749">
    <property type="term" value="P:glutathione metabolic process"/>
    <property type="evidence" value="ECO:0007669"/>
    <property type="project" value="TreeGrafter"/>
</dbReference>
<evidence type="ECO:0000313" key="3">
    <source>
        <dbReference type="EMBL" id="QUI23661.1"/>
    </source>
</evidence>
<dbReference type="InterPro" id="IPR002821">
    <property type="entry name" value="Hydantoinase_A"/>
</dbReference>
<dbReference type="Pfam" id="PF01968">
    <property type="entry name" value="Hydantoinase_A"/>
    <property type="match status" value="1"/>
</dbReference>
<proteinExistence type="predicted"/>